<dbReference type="InterPro" id="IPR006474">
    <property type="entry name" value="Helicase_Cas3_CRISPR-ass_core"/>
</dbReference>
<comment type="similarity">
    <text evidence="1">In the N-terminal section; belongs to the CRISPR-associated nuclease Cas3-HD family.</text>
</comment>
<evidence type="ECO:0000256" key="7">
    <source>
        <dbReference type="ARBA" id="ARBA00022806"/>
    </source>
</evidence>
<evidence type="ECO:0000256" key="9">
    <source>
        <dbReference type="ARBA" id="ARBA00023118"/>
    </source>
</evidence>
<dbReference type="PANTHER" id="PTHR47959:SF16">
    <property type="entry name" value="CRISPR-ASSOCIATED NUCLEASE_HELICASE CAS3-RELATED"/>
    <property type="match status" value="1"/>
</dbReference>
<dbReference type="GO" id="GO:0046872">
    <property type="term" value="F:metal ion binding"/>
    <property type="evidence" value="ECO:0007669"/>
    <property type="project" value="UniProtKB-KW"/>
</dbReference>
<dbReference type="Pfam" id="PF22590">
    <property type="entry name" value="Cas3-like_C_2"/>
    <property type="match status" value="1"/>
</dbReference>
<dbReference type="SMART" id="SM00487">
    <property type="entry name" value="DEXDc"/>
    <property type="match status" value="1"/>
</dbReference>
<dbReference type="InterPro" id="IPR054712">
    <property type="entry name" value="Cas3-like_dom"/>
</dbReference>
<protein>
    <submittedName>
        <fullName evidence="12">CRISPR-associated helicase Cas3</fullName>
    </submittedName>
</protein>
<dbReference type="NCBIfam" id="TIGR01596">
    <property type="entry name" value="cas3_HD"/>
    <property type="match status" value="1"/>
</dbReference>
<keyword evidence="6" id="KW-0378">Hydrolase</keyword>
<proteinExistence type="inferred from homology"/>
<dbReference type="InterPro" id="IPR038257">
    <property type="entry name" value="CRISPR-assoc_Cas3_HD_sf"/>
</dbReference>
<accession>A0A3M2M638</accession>
<comment type="caution">
    <text evidence="12">The sequence shown here is derived from an EMBL/GenBank/DDBJ whole genome shotgun (WGS) entry which is preliminary data.</text>
</comment>
<dbReference type="SUPFAM" id="SSF109604">
    <property type="entry name" value="HD-domain/PDEase-like"/>
    <property type="match status" value="1"/>
</dbReference>
<dbReference type="Gene3D" id="1.10.3210.30">
    <property type="match status" value="1"/>
</dbReference>
<comment type="similarity">
    <text evidence="10">Belongs to the DEAD box helicase family.</text>
</comment>
<dbReference type="Proteomes" id="UP000278673">
    <property type="component" value="Unassembled WGS sequence"/>
</dbReference>
<name>A0A3M2M638_9ACTN</name>
<evidence type="ECO:0000313" key="13">
    <source>
        <dbReference type="Proteomes" id="UP000278673"/>
    </source>
</evidence>
<feature type="domain" description="HD Cas3-type" evidence="11">
    <location>
        <begin position="13"/>
        <end position="227"/>
    </location>
</feature>
<dbReference type="Gene3D" id="3.40.50.300">
    <property type="entry name" value="P-loop containing nucleotide triphosphate hydrolases"/>
    <property type="match status" value="2"/>
</dbReference>
<keyword evidence="5" id="KW-0547">Nucleotide-binding</keyword>
<keyword evidence="4" id="KW-0479">Metal-binding</keyword>
<evidence type="ECO:0000256" key="10">
    <source>
        <dbReference type="ARBA" id="ARBA00038437"/>
    </source>
</evidence>
<evidence type="ECO:0000256" key="3">
    <source>
        <dbReference type="ARBA" id="ARBA00022722"/>
    </source>
</evidence>
<evidence type="ECO:0000259" key="11">
    <source>
        <dbReference type="PROSITE" id="PS51643"/>
    </source>
</evidence>
<organism evidence="12 13">
    <name type="scientific">Streptomyces triticirhizae</name>
    <dbReference type="NCBI Taxonomy" id="2483353"/>
    <lineage>
        <taxon>Bacteria</taxon>
        <taxon>Bacillati</taxon>
        <taxon>Actinomycetota</taxon>
        <taxon>Actinomycetes</taxon>
        <taxon>Kitasatosporales</taxon>
        <taxon>Streptomycetaceae</taxon>
        <taxon>Streptomyces</taxon>
    </lineage>
</organism>
<dbReference type="NCBIfam" id="TIGR01587">
    <property type="entry name" value="cas3_core"/>
    <property type="match status" value="1"/>
</dbReference>
<keyword evidence="13" id="KW-1185">Reference proteome</keyword>
<dbReference type="GO" id="GO:0016787">
    <property type="term" value="F:hydrolase activity"/>
    <property type="evidence" value="ECO:0007669"/>
    <property type="project" value="UniProtKB-KW"/>
</dbReference>
<comment type="similarity">
    <text evidence="2">In the central section; belongs to the CRISPR-associated helicase Cas3 family.</text>
</comment>
<evidence type="ECO:0000256" key="6">
    <source>
        <dbReference type="ARBA" id="ARBA00022801"/>
    </source>
</evidence>
<dbReference type="InterPro" id="IPR014001">
    <property type="entry name" value="Helicase_ATP-bd"/>
</dbReference>
<dbReference type="InterPro" id="IPR006483">
    <property type="entry name" value="CRISPR-assoc_Cas3_HD"/>
</dbReference>
<keyword evidence="9" id="KW-0051">Antiviral defense</keyword>
<evidence type="ECO:0000256" key="2">
    <source>
        <dbReference type="ARBA" id="ARBA00009046"/>
    </source>
</evidence>
<dbReference type="SMART" id="SM00490">
    <property type="entry name" value="HELICc"/>
    <property type="match status" value="1"/>
</dbReference>
<dbReference type="GO" id="GO:0005829">
    <property type="term" value="C:cytosol"/>
    <property type="evidence" value="ECO:0007669"/>
    <property type="project" value="TreeGrafter"/>
</dbReference>
<dbReference type="GO" id="GO:0003724">
    <property type="term" value="F:RNA helicase activity"/>
    <property type="evidence" value="ECO:0007669"/>
    <property type="project" value="TreeGrafter"/>
</dbReference>
<dbReference type="GO" id="GO:0004518">
    <property type="term" value="F:nuclease activity"/>
    <property type="evidence" value="ECO:0007669"/>
    <property type="project" value="UniProtKB-KW"/>
</dbReference>
<keyword evidence="3" id="KW-0540">Nuclease</keyword>
<dbReference type="EMBL" id="RFFJ01000009">
    <property type="protein sequence ID" value="RMI45254.1"/>
    <property type="molecule type" value="Genomic_DNA"/>
</dbReference>
<dbReference type="GO" id="GO:0005524">
    <property type="term" value="F:ATP binding"/>
    <property type="evidence" value="ECO:0007669"/>
    <property type="project" value="UniProtKB-KW"/>
</dbReference>
<evidence type="ECO:0000256" key="5">
    <source>
        <dbReference type="ARBA" id="ARBA00022741"/>
    </source>
</evidence>
<gene>
    <name evidence="12" type="primary">cas3</name>
    <name evidence="12" type="ORF">EBN88_03545</name>
</gene>
<keyword evidence="7" id="KW-0347">Helicase</keyword>
<dbReference type="CDD" id="cd09641">
    <property type="entry name" value="Cas3''_I"/>
    <property type="match status" value="1"/>
</dbReference>
<keyword evidence="8" id="KW-0067">ATP-binding</keyword>
<dbReference type="InterPro" id="IPR001650">
    <property type="entry name" value="Helicase_C-like"/>
</dbReference>
<reference evidence="12 13" key="1">
    <citation type="submission" date="2018-10" db="EMBL/GenBank/DDBJ databases">
        <title>Isolation, diversity and antifungal activity of actinobacteria from wheat.</title>
        <authorList>
            <person name="Han C."/>
        </authorList>
    </citation>
    <scope>NUCLEOTIDE SEQUENCE [LARGE SCALE GENOMIC DNA]</scope>
    <source>
        <strain evidence="12 13">NEAU-YY642</strain>
    </source>
</reference>
<dbReference type="GO" id="GO:0051607">
    <property type="term" value="P:defense response to virus"/>
    <property type="evidence" value="ECO:0007669"/>
    <property type="project" value="UniProtKB-KW"/>
</dbReference>
<evidence type="ECO:0000256" key="8">
    <source>
        <dbReference type="ARBA" id="ARBA00022840"/>
    </source>
</evidence>
<dbReference type="InterPro" id="IPR027417">
    <property type="entry name" value="P-loop_NTPase"/>
</dbReference>
<evidence type="ECO:0000256" key="4">
    <source>
        <dbReference type="ARBA" id="ARBA00022723"/>
    </source>
</evidence>
<evidence type="ECO:0000256" key="1">
    <source>
        <dbReference type="ARBA" id="ARBA00006847"/>
    </source>
</evidence>
<dbReference type="PANTHER" id="PTHR47959">
    <property type="entry name" value="ATP-DEPENDENT RNA HELICASE RHLE-RELATED"/>
    <property type="match status" value="1"/>
</dbReference>
<sequence>MLQGLWAKEPVRPAKVGEALSDHLLNTLRAAVAIRERVGTLPYLSDRSWTLVLLAALFHDAGKVAFGFQLMVGNGPGPRRNWGERHEVLSLGFVAILLADLPEDERLTVASLVAGHHRPFTTGGAHARKTPLFPLYEGDQPEEFLGKFTPLDEARVNDLVRWLRATCAAFELPVSDRPSRVTPGDVVTASHRLFQKLYERWSLAEETEEEGRATVLLLGATTMADHLSSGHHVLDTKHPLSADYPDRLAKRFLDEGKELRPQQAESAAQHDHLLLRSWTGSGKTEAALLWATTQIADISAGTGGTPRLFYLLPYLASINAMAGRLTEELEAAEHIGVAHSRAASYHLARALADDCADHTNDQDDRPDDLSEELVDDAPVRAAQKAHARAEATRNFRELLRVGTPYQLLRGALAGPIHSGILTDSANSVFVLDELHAYDERRLGMILAMLGFWADLGGRVAVMSATLPEALKQCVEEALATTLRVVEPPAELPAPRRHRLHTRSAHLTDATSIGEIRQRLAEGRSVLVVANNVRDAVTLYEELAPACHELHGEDSAFLLHSRFRRGDRNAIEGRIAERFGTRRPRRPGLLVGTQVLEVSLDLDLDVCHTSAANLEALLQRFGRVNRLGSRSPAPTVVHEPTYAPRRRGGGDLWADGVYSAEATQLAWSILTEHDGQVIDEGKTARWLDDIYASAWGERWRADVDHHRRAFTEAFLKFEHPFDDRGFLADQMDEMFEGTEAILLQDQDEYERRLNLDGSRGGRLLAADLLIPLPYWGRALSRWEKQHHVRTIDGDYDPTYGLRAVHRVEKSTYQPGALL</sequence>
<dbReference type="InterPro" id="IPR050079">
    <property type="entry name" value="DEAD_box_RNA_helicase"/>
</dbReference>
<dbReference type="AlphaFoldDB" id="A0A3M2M638"/>
<dbReference type="PROSITE" id="PS51643">
    <property type="entry name" value="HD_CAS3"/>
    <property type="match status" value="1"/>
</dbReference>
<dbReference type="SUPFAM" id="SSF52540">
    <property type="entry name" value="P-loop containing nucleoside triphosphate hydrolases"/>
    <property type="match status" value="1"/>
</dbReference>
<evidence type="ECO:0000313" key="12">
    <source>
        <dbReference type="EMBL" id="RMI45254.1"/>
    </source>
</evidence>
<dbReference type="Pfam" id="PF18019">
    <property type="entry name" value="Cas3_HD"/>
    <property type="match status" value="1"/>
</dbReference>